<gene>
    <name evidence="1" type="ORF">FSB_LOCUS2888</name>
</gene>
<dbReference type="EMBL" id="OIVN01000139">
    <property type="protein sequence ID" value="SPC75006.1"/>
    <property type="molecule type" value="Genomic_DNA"/>
</dbReference>
<accession>A0A2N9E7R0</accession>
<proteinExistence type="predicted"/>
<sequence length="223" mass="25067">MTRFPLRFFPNQLLARVTQKLGIGLTICLKENGVRRVSRDLKGRDQSREQWVPRVSISNKAGESIRLVHPESLVGSPSRPTFEVGESSSEAQTLLGVTIPWVIVKNCRALRTSHDEISHAPEWIFLLKDGRRVGLSEFQPSAWPQVSVFISRWLPQCYGKSNLGSVLPLCCYGNSDHWTEKVGDDFVGGGEFCSSREVIPIMGPDPMEVAPISMNFKKWRQEA</sequence>
<evidence type="ECO:0000313" key="1">
    <source>
        <dbReference type="EMBL" id="SPC75006.1"/>
    </source>
</evidence>
<reference evidence="1" key="1">
    <citation type="submission" date="2018-02" db="EMBL/GenBank/DDBJ databases">
        <authorList>
            <person name="Cohen D.B."/>
            <person name="Kent A.D."/>
        </authorList>
    </citation>
    <scope>NUCLEOTIDE SEQUENCE</scope>
</reference>
<organism evidence="1">
    <name type="scientific">Fagus sylvatica</name>
    <name type="common">Beechnut</name>
    <dbReference type="NCBI Taxonomy" id="28930"/>
    <lineage>
        <taxon>Eukaryota</taxon>
        <taxon>Viridiplantae</taxon>
        <taxon>Streptophyta</taxon>
        <taxon>Embryophyta</taxon>
        <taxon>Tracheophyta</taxon>
        <taxon>Spermatophyta</taxon>
        <taxon>Magnoliopsida</taxon>
        <taxon>eudicotyledons</taxon>
        <taxon>Gunneridae</taxon>
        <taxon>Pentapetalae</taxon>
        <taxon>rosids</taxon>
        <taxon>fabids</taxon>
        <taxon>Fagales</taxon>
        <taxon>Fagaceae</taxon>
        <taxon>Fagus</taxon>
    </lineage>
</organism>
<name>A0A2N9E7R0_FAGSY</name>
<dbReference type="AlphaFoldDB" id="A0A2N9E7R0"/>
<protein>
    <submittedName>
        <fullName evidence="1">Uncharacterized protein</fullName>
    </submittedName>
</protein>